<gene>
    <name evidence="2" type="ORF">MBHS_00471</name>
</gene>
<evidence type="ECO:0000313" key="2">
    <source>
        <dbReference type="EMBL" id="SEH04622.1"/>
    </source>
</evidence>
<dbReference type="RefSeq" id="WP_103918666.1">
    <property type="nucleotide sequence ID" value="NZ_FMSV02000072.1"/>
</dbReference>
<dbReference type="Gene3D" id="3.40.50.300">
    <property type="entry name" value="P-loop containing nucleotide triphosphate hydrolases"/>
    <property type="match status" value="1"/>
</dbReference>
<accession>A0A1H6F3G8</accession>
<protein>
    <recommendedName>
        <fullName evidence="1">ATPase AAA-type core domain-containing protein</fullName>
    </recommendedName>
</protein>
<reference evidence="2 3" key="1">
    <citation type="submission" date="2016-10" db="EMBL/GenBank/DDBJ databases">
        <authorList>
            <person name="de Groot N.N."/>
        </authorList>
    </citation>
    <scope>NUCLEOTIDE SEQUENCE [LARGE SCALE GENOMIC DNA]</scope>
    <source>
        <strain evidence="2">MBHS1</strain>
    </source>
</reference>
<dbReference type="InterPro" id="IPR003959">
    <property type="entry name" value="ATPase_AAA_core"/>
</dbReference>
<feature type="domain" description="ATPase AAA-type core" evidence="1">
    <location>
        <begin position="333"/>
        <end position="397"/>
    </location>
</feature>
<name>A0A1H6F3G8_9GAMM</name>
<dbReference type="InterPro" id="IPR051396">
    <property type="entry name" value="Bact_Antivir_Def_Nuclease"/>
</dbReference>
<sequence length="453" mass="51089">MQLILKNINLIQDARIRLNGLTVIAGENDSGKSTVGKLLFSIIKAFSQYDKSLSEDKIINIQEQIENIYRQVRKTFRFEDNPGLKEIFFPTNFFQSIRKIIEFTAAPYQADEIKTIFDKKSQLLESATPLSEEHHNVTNIQQDIEILSERVLKLLADDTVGERIRPVLNRILASEFNNELIPKHSEERQAHIALSEGDNAILALTIDTHGVQHLEISDPLLFNDASFIETPIILQLYDLINTAHALPGDSFGLKGSHTRLPYHLADLISKLKNAQYVSDSLMDGDEPLFAALQNTHALMRGGFNFDDSDKDFIFRRGYGQEQSMNIKPVNTASGIKAFGIIQLLIHAGMLNTKSLLIVDEPETHLHPAWQVEYARLMIMLVQQGIPVLLTSHSPYIIQALKVAGEAEGLGAKMNYYLAECEPDGFARMHDVSDDLNRIFVKLSAPMQELVWQQ</sequence>
<dbReference type="SUPFAM" id="SSF52540">
    <property type="entry name" value="P-loop containing nucleoside triphosphate hydrolases"/>
    <property type="match status" value="1"/>
</dbReference>
<proteinExistence type="predicted"/>
<dbReference type="GO" id="GO:0005524">
    <property type="term" value="F:ATP binding"/>
    <property type="evidence" value="ECO:0007669"/>
    <property type="project" value="InterPro"/>
</dbReference>
<dbReference type="InterPro" id="IPR027417">
    <property type="entry name" value="P-loop_NTPase"/>
</dbReference>
<dbReference type="GO" id="GO:0016887">
    <property type="term" value="F:ATP hydrolysis activity"/>
    <property type="evidence" value="ECO:0007669"/>
    <property type="project" value="InterPro"/>
</dbReference>
<dbReference type="PANTHER" id="PTHR43581">
    <property type="entry name" value="ATP/GTP PHOSPHATASE"/>
    <property type="match status" value="1"/>
</dbReference>
<dbReference type="Proteomes" id="UP000236724">
    <property type="component" value="Unassembled WGS sequence"/>
</dbReference>
<keyword evidence="3" id="KW-1185">Reference proteome</keyword>
<dbReference type="Pfam" id="PF13304">
    <property type="entry name" value="AAA_21"/>
    <property type="match status" value="1"/>
</dbReference>
<dbReference type="AlphaFoldDB" id="A0A1H6F3G8"/>
<dbReference type="PANTHER" id="PTHR43581:SF2">
    <property type="entry name" value="EXCINUCLEASE ATPASE SUBUNIT"/>
    <property type="match status" value="1"/>
</dbReference>
<evidence type="ECO:0000313" key="3">
    <source>
        <dbReference type="Proteomes" id="UP000236724"/>
    </source>
</evidence>
<dbReference type="OrthoDB" id="9815944at2"/>
<evidence type="ECO:0000259" key="1">
    <source>
        <dbReference type="Pfam" id="PF13304"/>
    </source>
</evidence>
<organism evidence="2 3">
    <name type="scientific">Candidatus Venteria ishoeyi</name>
    <dbReference type="NCBI Taxonomy" id="1899563"/>
    <lineage>
        <taxon>Bacteria</taxon>
        <taxon>Pseudomonadati</taxon>
        <taxon>Pseudomonadota</taxon>
        <taxon>Gammaproteobacteria</taxon>
        <taxon>Thiotrichales</taxon>
        <taxon>Thiotrichaceae</taxon>
        <taxon>Venteria</taxon>
    </lineage>
</organism>
<dbReference type="EMBL" id="FMSV02000072">
    <property type="protein sequence ID" value="SEH04622.1"/>
    <property type="molecule type" value="Genomic_DNA"/>
</dbReference>